<comment type="caution">
    <text evidence="2">The sequence shown here is derived from an EMBL/GenBank/DDBJ whole genome shotgun (WGS) entry which is preliminary data.</text>
</comment>
<dbReference type="GO" id="GO:0016798">
    <property type="term" value="F:hydrolase activity, acting on glycosyl bonds"/>
    <property type="evidence" value="ECO:0007669"/>
    <property type="project" value="UniProtKB-KW"/>
</dbReference>
<dbReference type="SUPFAM" id="SSF49785">
    <property type="entry name" value="Galactose-binding domain-like"/>
    <property type="match status" value="1"/>
</dbReference>
<dbReference type="PANTHER" id="PTHR34987">
    <property type="entry name" value="C, PUTATIVE (AFU_ORTHOLOGUE AFUA_3G02880)-RELATED"/>
    <property type="match status" value="1"/>
</dbReference>
<dbReference type="EMBL" id="JAHMHR010000018">
    <property type="protein sequence ID" value="KAK1676141.1"/>
    <property type="molecule type" value="Genomic_DNA"/>
</dbReference>
<sequence>MDPELLDTPWIWHPEWQDHGANTAGGIVHFRKSLNLEEVPQGPSRIQITADTRYKLFINGQDVFSGPVKGDEHLWFYDEIDIQPFLKAGVNQISVRVLRFFHATQYATSFPRLPIPGLFIRPLVSNDVVSLLVRSDSLWEAAIDRATVLRIDQKEDDFLHIYEDVDAVKALELDWVAAKQLELPASHGITPPWVLAPRLIPKPTTTSRSLAAVHKVRSGIEQASWESFLKNGPSTLWLPAGTHHHIEVEADNHLTAMLAFRFRRPETSGSILRIRYSEAYEDEPEYVPYIRRKGDRRDTTKALFGPEDSLDAAKFEIFSPFHFRTLRFMSIDIQVDSESDLEFLGITIDQIHYPLDIKSEFTLSLADEHQSTYQRLWDNSVRTLTNCMHDCYNDCPFYEQLQYAMDVRSSCLFTYAVSGDDRMARQAIVQLHNSYRPSIGLIASRSPAHVFQVIPHFSLFWICTVADHFTHYGDEKFTRKFLAVCDGILASFAQRLDTETGLISSGSRFIRTHWDFVDWTTEWTPMGIPPAAQRTGIQTFTNFLYAYTLKAIAKTVRNLGRPALAQEYESQADEIVSATQKHCRVGPVFTDGLAVKADHSLDFSQHNQIWAVLCGATSGEEARQLLTQCFDDTPSTSKLPTAPGHLVKFTKASTAMSFYALRALSEVGGDLYDKAFHSFWDPWRHQLGQNLTTWCEDEVTLRSDCHAWSSVPLYEFTAEVAGIKPLEPGWGAISCAPRFTLFSEFDAKVALGGKLAPGIARIRWSREVGTDEMSLSIALQDIPVEDPIRISVKLPSAQDFGFELEVK</sequence>
<evidence type="ECO:0000313" key="3">
    <source>
        <dbReference type="Proteomes" id="UP001224890"/>
    </source>
</evidence>
<keyword evidence="2" id="KW-0378">Hydrolase</keyword>
<dbReference type="RefSeq" id="XP_060430144.1">
    <property type="nucleotide sequence ID" value="XM_060580457.1"/>
</dbReference>
<protein>
    <submittedName>
        <fullName evidence="2">Six-hairpin glycosidase-like protein</fullName>
    </submittedName>
</protein>
<dbReference type="InterPro" id="IPR008928">
    <property type="entry name" value="6-hairpin_glycosidase_sf"/>
</dbReference>
<name>A0AAJ0AQT9_9PEZI</name>
<dbReference type="Pfam" id="PF17389">
    <property type="entry name" value="Bac_rhamnosid6H"/>
    <property type="match status" value="1"/>
</dbReference>
<dbReference type="GO" id="GO:0005975">
    <property type="term" value="P:carbohydrate metabolic process"/>
    <property type="evidence" value="ECO:0007669"/>
    <property type="project" value="InterPro"/>
</dbReference>
<dbReference type="SUPFAM" id="SSF48208">
    <property type="entry name" value="Six-hairpin glycosidases"/>
    <property type="match status" value="1"/>
</dbReference>
<dbReference type="InterPro" id="IPR035396">
    <property type="entry name" value="Bac_rhamnosid6H"/>
</dbReference>
<dbReference type="Gene3D" id="1.50.10.10">
    <property type="match status" value="1"/>
</dbReference>
<dbReference type="InterPro" id="IPR012341">
    <property type="entry name" value="6hp_glycosidase-like_sf"/>
</dbReference>
<dbReference type="AlphaFoldDB" id="A0AAJ0AQT9"/>
<organism evidence="2 3">
    <name type="scientific">Colletotrichum godetiae</name>
    <dbReference type="NCBI Taxonomy" id="1209918"/>
    <lineage>
        <taxon>Eukaryota</taxon>
        <taxon>Fungi</taxon>
        <taxon>Dikarya</taxon>
        <taxon>Ascomycota</taxon>
        <taxon>Pezizomycotina</taxon>
        <taxon>Sordariomycetes</taxon>
        <taxon>Hypocreomycetidae</taxon>
        <taxon>Glomerellales</taxon>
        <taxon>Glomerellaceae</taxon>
        <taxon>Colletotrichum</taxon>
        <taxon>Colletotrichum acutatum species complex</taxon>
    </lineage>
</organism>
<reference evidence="2" key="1">
    <citation type="submission" date="2021-06" db="EMBL/GenBank/DDBJ databases">
        <title>Comparative genomics, transcriptomics and evolutionary studies reveal genomic signatures of adaptation to plant cell wall in hemibiotrophic fungi.</title>
        <authorList>
            <consortium name="DOE Joint Genome Institute"/>
            <person name="Baroncelli R."/>
            <person name="Diaz J.F."/>
            <person name="Benocci T."/>
            <person name="Peng M."/>
            <person name="Battaglia E."/>
            <person name="Haridas S."/>
            <person name="Andreopoulos W."/>
            <person name="Labutti K."/>
            <person name="Pangilinan J."/>
            <person name="Floch G.L."/>
            <person name="Makela M.R."/>
            <person name="Henrissat B."/>
            <person name="Grigoriev I.V."/>
            <person name="Crouch J.A."/>
            <person name="De Vries R.P."/>
            <person name="Sukno S.A."/>
            <person name="Thon M.R."/>
        </authorList>
    </citation>
    <scope>NUCLEOTIDE SEQUENCE</scope>
    <source>
        <strain evidence="2">CBS 193.32</strain>
    </source>
</reference>
<gene>
    <name evidence="2" type="ORF">BDP55DRAFT_742110</name>
</gene>
<dbReference type="InterPro" id="IPR008979">
    <property type="entry name" value="Galactose-bd-like_sf"/>
</dbReference>
<dbReference type="GeneID" id="85464983"/>
<dbReference type="Gene3D" id="2.60.420.10">
    <property type="entry name" value="Maltose phosphorylase, domain 3"/>
    <property type="match status" value="1"/>
</dbReference>
<evidence type="ECO:0000313" key="2">
    <source>
        <dbReference type="EMBL" id="KAK1676141.1"/>
    </source>
</evidence>
<evidence type="ECO:0000259" key="1">
    <source>
        <dbReference type="Pfam" id="PF17389"/>
    </source>
</evidence>
<feature type="domain" description="Alpha-L-rhamnosidase six-hairpin glycosidase" evidence="1">
    <location>
        <begin position="371"/>
        <end position="582"/>
    </location>
</feature>
<proteinExistence type="predicted"/>
<keyword evidence="2" id="KW-0326">Glycosidase</keyword>
<keyword evidence="3" id="KW-1185">Reference proteome</keyword>
<accession>A0AAJ0AQT9</accession>
<dbReference type="Gene3D" id="2.60.120.260">
    <property type="entry name" value="Galactose-binding domain-like"/>
    <property type="match status" value="1"/>
</dbReference>
<dbReference type="PANTHER" id="PTHR34987:SF2">
    <property type="entry name" value="B, PUTATIVE (AFU_ORTHOLOGUE AFUA_7G05040)-RELATED"/>
    <property type="match status" value="1"/>
</dbReference>
<dbReference type="Proteomes" id="UP001224890">
    <property type="component" value="Unassembled WGS sequence"/>
</dbReference>